<dbReference type="InterPro" id="IPR050126">
    <property type="entry name" value="Ap4A_hydrolase"/>
</dbReference>
<sequence length="250" mass="27484">MYTIDVFESNPKGRDFVVGDIHGHFKLLASLMEKVNFNTQQDRLFCVGDLIDRGPDSIDVLKWLSEPWFYGVRGNHEQMLIDCLSGSGDINRHTRNGGAWLYALAPSVQNEIYNVLQTLPVMIEIGLSDGRKIGIVHAEAFLSCATHSWQDAKDAISGVRGESAQQQALKTALYAREKIEQQNQAPIKGLDTLYVGHSTVPHVHPLGNVVYIDTGCSFSDGALSLIDIESGEVSHVSMHLLHDSLGVSAQ</sequence>
<dbReference type="Proteomes" id="UP000198740">
    <property type="component" value="Unassembled WGS sequence"/>
</dbReference>
<keyword evidence="4" id="KW-1185">Reference proteome</keyword>
<dbReference type="InterPro" id="IPR006186">
    <property type="entry name" value="Ser/Thr-sp_prot-phosphatase"/>
</dbReference>
<comment type="caution">
    <text evidence="3">The sequence shown here is derived from an EMBL/GenBank/DDBJ whole genome shotgun (WGS) entry which is preliminary data.</text>
</comment>
<dbReference type="GO" id="GO:0110154">
    <property type="term" value="P:RNA decapping"/>
    <property type="evidence" value="ECO:0007669"/>
    <property type="project" value="TreeGrafter"/>
</dbReference>
<evidence type="ECO:0000313" key="3">
    <source>
        <dbReference type="EMBL" id="TWR64258.1"/>
    </source>
</evidence>
<dbReference type="EMBL" id="FNKM01000002">
    <property type="protein sequence ID" value="SDR36932.1"/>
    <property type="molecule type" value="Genomic_DNA"/>
</dbReference>
<evidence type="ECO:0000259" key="1">
    <source>
        <dbReference type="PROSITE" id="PS00125"/>
    </source>
</evidence>
<dbReference type="Proteomes" id="UP000317267">
    <property type="component" value="Unassembled WGS sequence"/>
</dbReference>
<dbReference type="InterPro" id="IPR029052">
    <property type="entry name" value="Metallo-depent_PP-like"/>
</dbReference>
<dbReference type="PANTHER" id="PTHR42850:SF11">
    <property type="entry name" value="BIS(5'-NUCLEOSYL)-TETRAPHOSPHATASE [SYMMETRICAL]"/>
    <property type="match status" value="1"/>
</dbReference>
<dbReference type="OrthoDB" id="5296354at2"/>
<dbReference type="PANTHER" id="PTHR42850">
    <property type="entry name" value="METALLOPHOSPHOESTERASE"/>
    <property type="match status" value="1"/>
</dbReference>
<dbReference type="GO" id="GO:0016791">
    <property type="term" value="F:phosphatase activity"/>
    <property type="evidence" value="ECO:0007669"/>
    <property type="project" value="TreeGrafter"/>
</dbReference>
<dbReference type="SUPFAM" id="SSF56300">
    <property type="entry name" value="Metallo-dependent phosphatases"/>
    <property type="match status" value="1"/>
</dbReference>
<reference evidence="2 4" key="1">
    <citation type="submission" date="2016-10" db="EMBL/GenBank/DDBJ databases">
        <authorList>
            <person name="Varghese N."/>
            <person name="Submissions S."/>
        </authorList>
    </citation>
    <scope>NUCLEOTIDE SEQUENCE [LARGE SCALE GENOMIC DNA]</scope>
    <source>
        <strain evidence="2 4">BS2976</strain>
    </source>
</reference>
<proteinExistence type="predicted"/>
<evidence type="ECO:0000313" key="5">
    <source>
        <dbReference type="Proteomes" id="UP000317267"/>
    </source>
</evidence>
<dbReference type="PROSITE" id="PS00125">
    <property type="entry name" value="SER_THR_PHOSPHATASE"/>
    <property type="match status" value="1"/>
</dbReference>
<reference evidence="3 5" key="2">
    <citation type="submission" date="2019-06" db="EMBL/GenBank/DDBJ databases">
        <title>Pseudomonas bimorpha sp. nov. isolated from bovine raw milk and skim milk concentrate.</title>
        <authorList>
            <person name="Hofmann K."/>
            <person name="Huptas C."/>
            <person name="Doll E."/>
            <person name="Scherer S."/>
            <person name="Wenning M."/>
        </authorList>
    </citation>
    <scope>NUCLEOTIDE SEQUENCE [LARGE SCALE GENOMIC DNA]</scope>
    <source>
        <strain evidence="3 5">DSM 17515</strain>
    </source>
</reference>
<name>A0A1H1IGY9_9PSED</name>
<dbReference type="AlphaFoldDB" id="A0A1H1IGY9"/>
<gene>
    <name evidence="3" type="ORF">FIV39_18880</name>
    <name evidence="2" type="ORF">SAMN04490186_5690</name>
</gene>
<feature type="domain" description="Serine/threonine specific protein phosphatases" evidence="1">
    <location>
        <begin position="72"/>
        <end position="77"/>
    </location>
</feature>
<dbReference type="EMBL" id="VFES01000012">
    <property type="protein sequence ID" value="TWR64258.1"/>
    <property type="molecule type" value="Genomic_DNA"/>
</dbReference>
<evidence type="ECO:0000313" key="4">
    <source>
        <dbReference type="Proteomes" id="UP000198740"/>
    </source>
</evidence>
<dbReference type="Pfam" id="PF00149">
    <property type="entry name" value="Metallophos"/>
    <property type="match status" value="1"/>
</dbReference>
<dbReference type="GO" id="GO:0005737">
    <property type="term" value="C:cytoplasm"/>
    <property type="evidence" value="ECO:0007669"/>
    <property type="project" value="TreeGrafter"/>
</dbReference>
<protein>
    <submittedName>
        <fullName evidence="3">Phosphoprotein phosphatase</fullName>
    </submittedName>
    <submittedName>
        <fullName evidence="2">Serine/threonine protein phosphatase 1</fullName>
    </submittedName>
</protein>
<dbReference type="GO" id="GO:0008803">
    <property type="term" value="F:bis(5'-nucleosyl)-tetraphosphatase (symmetrical) activity"/>
    <property type="evidence" value="ECO:0007669"/>
    <property type="project" value="TreeGrafter"/>
</dbReference>
<organism evidence="3 5">
    <name type="scientific">Pseudomonas grimontii</name>
    <dbReference type="NCBI Taxonomy" id="129847"/>
    <lineage>
        <taxon>Bacteria</taxon>
        <taxon>Pseudomonadati</taxon>
        <taxon>Pseudomonadota</taxon>
        <taxon>Gammaproteobacteria</taxon>
        <taxon>Pseudomonadales</taxon>
        <taxon>Pseudomonadaceae</taxon>
        <taxon>Pseudomonas</taxon>
    </lineage>
</organism>
<dbReference type="Gene3D" id="3.60.21.10">
    <property type="match status" value="1"/>
</dbReference>
<dbReference type="InterPro" id="IPR004843">
    <property type="entry name" value="Calcineurin-like_PHP"/>
</dbReference>
<accession>A0A1H1IGY9</accession>
<dbReference type="RefSeq" id="WP_090407552.1">
    <property type="nucleotide sequence ID" value="NZ_FNKM01000002.1"/>
</dbReference>
<evidence type="ECO:0000313" key="2">
    <source>
        <dbReference type="EMBL" id="SDR36932.1"/>
    </source>
</evidence>